<sequence>TIIGDIKRDVEELTSRNTSVISNTNQTLESVVEDIRAIPEYVNTLKRNLEDLKQANADLEQQIIQTNQAIETVSAEIEINESKKIELEDTEIEKRNKKQNLEASISNQQNEKNRLEQELEHLSSSAKNKEEAYSHLEAKSTQDLEDMEQKIVEAQSVLTKAKEDNKLIVYLMDSGLLDVPEAEIVSIVASSPDGLKLDEIKSKVTMATVRVQPVLNNLLEKVLEYDSYSDSYRILETLRKEFR</sequence>
<proteinExistence type="predicted"/>
<keyword evidence="1" id="KW-0175">Coiled coil</keyword>
<organism evidence="2">
    <name type="scientific">marine sediment metagenome</name>
    <dbReference type="NCBI Taxonomy" id="412755"/>
    <lineage>
        <taxon>unclassified sequences</taxon>
        <taxon>metagenomes</taxon>
        <taxon>ecological metagenomes</taxon>
    </lineage>
</organism>
<evidence type="ECO:0000313" key="2">
    <source>
        <dbReference type="EMBL" id="GAH68777.1"/>
    </source>
</evidence>
<reference evidence="2" key="1">
    <citation type="journal article" date="2014" name="Front. Microbiol.">
        <title>High frequency of phylogenetically diverse reductive dehalogenase-homologous genes in deep subseafloor sedimentary metagenomes.</title>
        <authorList>
            <person name="Kawai M."/>
            <person name="Futagami T."/>
            <person name="Toyoda A."/>
            <person name="Takaki Y."/>
            <person name="Nishi S."/>
            <person name="Hori S."/>
            <person name="Arai W."/>
            <person name="Tsubouchi T."/>
            <person name="Morono Y."/>
            <person name="Uchiyama I."/>
            <person name="Ito T."/>
            <person name="Fujiyama A."/>
            <person name="Inagaki F."/>
            <person name="Takami H."/>
        </authorList>
    </citation>
    <scope>NUCLEOTIDE SEQUENCE</scope>
    <source>
        <strain evidence="2">Expedition CK06-06</strain>
    </source>
</reference>
<dbReference type="AlphaFoldDB" id="X1HH34"/>
<protein>
    <submittedName>
        <fullName evidence="2">Uncharacterized protein</fullName>
    </submittedName>
</protein>
<accession>X1HH34</accession>
<evidence type="ECO:0000256" key="1">
    <source>
        <dbReference type="SAM" id="Coils"/>
    </source>
</evidence>
<feature type="non-terminal residue" evidence="2">
    <location>
        <position position="1"/>
    </location>
</feature>
<comment type="caution">
    <text evidence="2">The sequence shown here is derived from an EMBL/GenBank/DDBJ whole genome shotgun (WGS) entry which is preliminary data.</text>
</comment>
<dbReference type="EMBL" id="BARU01026954">
    <property type="protein sequence ID" value="GAH68777.1"/>
    <property type="molecule type" value="Genomic_DNA"/>
</dbReference>
<gene>
    <name evidence="2" type="ORF">S03H2_43242</name>
</gene>
<name>X1HH34_9ZZZZ</name>
<feature type="coiled-coil region" evidence="1">
    <location>
        <begin position="42"/>
        <end position="164"/>
    </location>
</feature>